<gene>
    <name evidence="5" type="ORF">URODEC1_LOCUS61217</name>
</gene>
<reference evidence="6" key="1">
    <citation type="submission" date="2024-06" db="EMBL/GenBank/DDBJ databases">
        <authorList>
            <person name="Ryan C."/>
        </authorList>
    </citation>
    <scope>NUCLEOTIDE SEQUENCE [LARGE SCALE GENOMIC DNA]</scope>
</reference>
<dbReference type="PANTHER" id="PTHR23155">
    <property type="entry name" value="DISEASE RESISTANCE PROTEIN RP"/>
    <property type="match status" value="1"/>
</dbReference>
<dbReference type="InterPro" id="IPR006121">
    <property type="entry name" value="HMA_dom"/>
</dbReference>
<dbReference type="InterPro" id="IPR036163">
    <property type="entry name" value="HMA_dom_sf"/>
</dbReference>
<dbReference type="GO" id="GO:0009626">
    <property type="term" value="P:plant-type hypersensitive response"/>
    <property type="evidence" value="ECO:0007669"/>
    <property type="project" value="UniProtKB-ARBA"/>
</dbReference>
<dbReference type="InterPro" id="IPR044974">
    <property type="entry name" value="Disease_R_plants"/>
</dbReference>
<dbReference type="Gene3D" id="3.80.10.10">
    <property type="entry name" value="Ribonuclease Inhibitor"/>
    <property type="match status" value="1"/>
</dbReference>
<feature type="domain" description="HMA" evidence="4">
    <location>
        <begin position="506"/>
        <end position="569"/>
    </location>
</feature>
<organism evidence="5 6">
    <name type="scientific">Urochloa decumbens</name>
    <dbReference type="NCBI Taxonomy" id="240449"/>
    <lineage>
        <taxon>Eukaryota</taxon>
        <taxon>Viridiplantae</taxon>
        <taxon>Streptophyta</taxon>
        <taxon>Embryophyta</taxon>
        <taxon>Tracheophyta</taxon>
        <taxon>Spermatophyta</taxon>
        <taxon>Magnoliopsida</taxon>
        <taxon>Liliopsida</taxon>
        <taxon>Poales</taxon>
        <taxon>Poaceae</taxon>
        <taxon>PACMAD clade</taxon>
        <taxon>Panicoideae</taxon>
        <taxon>Panicodae</taxon>
        <taxon>Paniceae</taxon>
        <taxon>Melinidinae</taxon>
        <taxon>Urochloa</taxon>
    </lineage>
</organism>
<dbReference type="EMBL" id="OZ075134">
    <property type="protein sequence ID" value="CAL4992676.1"/>
    <property type="molecule type" value="Genomic_DNA"/>
</dbReference>
<protein>
    <recommendedName>
        <fullName evidence="4">HMA domain-containing protein</fullName>
    </recommendedName>
</protein>
<dbReference type="PROSITE" id="PS50846">
    <property type="entry name" value="HMA_2"/>
    <property type="match status" value="1"/>
</dbReference>
<dbReference type="InterPro" id="IPR055414">
    <property type="entry name" value="LRR_R13L4/SHOC2-like"/>
</dbReference>
<evidence type="ECO:0000256" key="2">
    <source>
        <dbReference type="ARBA" id="ARBA00022821"/>
    </source>
</evidence>
<dbReference type="Proteomes" id="UP001497457">
    <property type="component" value="Chromosome 24b"/>
</dbReference>
<dbReference type="Gene3D" id="3.30.70.100">
    <property type="match status" value="1"/>
</dbReference>
<keyword evidence="6" id="KW-1185">Reference proteome</keyword>
<dbReference type="GO" id="GO:0002758">
    <property type="term" value="P:innate immune response-activating signaling pathway"/>
    <property type="evidence" value="ECO:0007669"/>
    <property type="project" value="UniProtKB-ARBA"/>
</dbReference>
<keyword evidence="2" id="KW-0611">Plant defense</keyword>
<reference evidence="5 6" key="2">
    <citation type="submission" date="2024-10" db="EMBL/GenBank/DDBJ databases">
        <authorList>
            <person name="Ryan C."/>
        </authorList>
    </citation>
    <scope>NUCLEOTIDE SEQUENCE [LARGE SCALE GENOMIC DNA]</scope>
</reference>
<dbReference type="AlphaFoldDB" id="A0ABC9B6E5"/>
<keyword evidence="3" id="KW-0175">Coiled coil</keyword>
<dbReference type="PANTHER" id="PTHR23155:SF1229">
    <property type="entry name" value="OS11G0550500 PROTEIN"/>
    <property type="match status" value="1"/>
</dbReference>
<dbReference type="Pfam" id="PF23559">
    <property type="entry name" value="WHD_DRP"/>
    <property type="match status" value="1"/>
</dbReference>
<proteinExistence type="predicted"/>
<dbReference type="InterPro" id="IPR036388">
    <property type="entry name" value="WH-like_DNA-bd_sf"/>
</dbReference>
<name>A0ABC9B6E5_9POAL</name>
<evidence type="ECO:0000313" key="6">
    <source>
        <dbReference type="Proteomes" id="UP001497457"/>
    </source>
</evidence>
<dbReference type="SUPFAM" id="SSF52058">
    <property type="entry name" value="L domain-like"/>
    <property type="match status" value="1"/>
</dbReference>
<dbReference type="GO" id="GO:0042742">
    <property type="term" value="P:defense response to bacterium"/>
    <property type="evidence" value="ECO:0007669"/>
    <property type="project" value="UniProtKB-ARBA"/>
</dbReference>
<sequence length="604" mass="68750">MRIILSISYSDLPRYLKPCMLYLSSYPEDTVIIVQDLIWKWVAEGFIIPNNLGRSIIEVGEDYVDELISRSMIQPEYSNHDSDKATHCRVHDMVLDAITRLSKEEDFLTILHGQQPTYLPERTIRRLFLQICNEEDIKQLLNVGFSHVRSLTVSPKPFNLLPTPLTLPVLRVLDLSRCEKVNNHYFKDICNMLHLRSLRLCYTDINKIPKEIGKLKLLQVLDMVGTRVQKLPSTFIQLRELLYLRVNSLKELPDGFGNLKYLQELHGTITMDSSTMMHNLVGLTDLKRLDLLFNEWDTSYEKLFLRCLSSLVSLEYIKLAGSNGEIGSRCEELTPGPEMLQNINMASSTIHAVPRWMSSLSTLSILYISLITMGEEDLHVLGSIPSLSHLQLSVEEPTQGRDKRLVINNAKPFSCLTKFEIYNVTGVVFMKGAMPKLKTLFLTFGVLETLGLFGDFDFGLENLSSLVHVDAFMGCVRDKSEKAMDAEDAIRNVLNINPNKPTLNAMKTHSLKVHIHCEGCQTNIMKILSEIDSVSEENIQLKQGKLTVSGQVDPTTVIDKLNKAGMLAQLLSYRWEQPWYLQQYPNYPDYIHSAEEDPNGCSVM</sequence>
<evidence type="ECO:0000259" key="4">
    <source>
        <dbReference type="PROSITE" id="PS50846"/>
    </source>
</evidence>
<dbReference type="Gene3D" id="1.10.10.10">
    <property type="entry name" value="Winged helix-like DNA-binding domain superfamily/Winged helix DNA-binding domain"/>
    <property type="match status" value="1"/>
</dbReference>
<dbReference type="FunFam" id="1.10.10.10:FF:000322">
    <property type="entry name" value="Probable disease resistance protein At1g63360"/>
    <property type="match status" value="1"/>
</dbReference>
<keyword evidence="1" id="KW-0677">Repeat</keyword>
<dbReference type="Pfam" id="PF23598">
    <property type="entry name" value="LRR_14"/>
    <property type="match status" value="1"/>
</dbReference>
<dbReference type="InterPro" id="IPR032675">
    <property type="entry name" value="LRR_dom_sf"/>
</dbReference>
<evidence type="ECO:0000256" key="3">
    <source>
        <dbReference type="ARBA" id="ARBA00023054"/>
    </source>
</evidence>
<evidence type="ECO:0000256" key="1">
    <source>
        <dbReference type="ARBA" id="ARBA00022737"/>
    </source>
</evidence>
<dbReference type="InterPro" id="IPR058922">
    <property type="entry name" value="WHD_DRP"/>
</dbReference>
<dbReference type="CDD" id="cd00371">
    <property type="entry name" value="HMA"/>
    <property type="match status" value="1"/>
</dbReference>
<evidence type="ECO:0000313" key="5">
    <source>
        <dbReference type="EMBL" id="CAL4992676.1"/>
    </source>
</evidence>
<dbReference type="Pfam" id="PF00403">
    <property type="entry name" value="HMA"/>
    <property type="match status" value="1"/>
</dbReference>
<accession>A0ABC9B6E5</accession>
<dbReference type="SUPFAM" id="SSF55008">
    <property type="entry name" value="HMA, heavy metal-associated domain"/>
    <property type="match status" value="1"/>
</dbReference>